<gene>
    <name evidence="4" type="ORF">AFERRI_10611</name>
    <name evidence="3" type="ORF">AFERRI_400328</name>
</gene>
<accession>A0A060UPM1</accession>
<keyword evidence="2" id="KW-1133">Transmembrane helix</keyword>
<proteinExistence type="predicted"/>
<name>A0A060UPM1_9PROT</name>
<keyword evidence="2" id="KW-0472">Membrane</keyword>
<feature type="transmembrane region" description="Helical" evidence="2">
    <location>
        <begin position="99"/>
        <end position="121"/>
    </location>
</feature>
<organism evidence="3">
    <name type="scientific">Acidithiobacillus ferrivorans</name>
    <dbReference type="NCBI Taxonomy" id="160808"/>
    <lineage>
        <taxon>Bacteria</taxon>
        <taxon>Pseudomonadati</taxon>
        <taxon>Pseudomonadota</taxon>
        <taxon>Acidithiobacillia</taxon>
        <taxon>Acidithiobacillales</taxon>
        <taxon>Acidithiobacillaceae</taxon>
        <taxon>Acidithiobacillus</taxon>
    </lineage>
</organism>
<evidence type="ECO:0000256" key="2">
    <source>
        <dbReference type="SAM" id="Phobius"/>
    </source>
</evidence>
<protein>
    <submittedName>
        <fullName evidence="3">Uncharacterized protein</fullName>
    </submittedName>
</protein>
<feature type="compositionally biased region" description="Basic and acidic residues" evidence="1">
    <location>
        <begin position="146"/>
        <end position="159"/>
    </location>
</feature>
<dbReference type="RefSeq" id="WP_156103872.1">
    <property type="nucleotide sequence ID" value="NZ_CCCS020000035.1"/>
</dbReference>
<dbReference type="EMBL" id="CCCS020000035">
    <property type="protein sequence ID" value="CDQ10547.1"/>
    <property type="molecule type" value="Genomic_DNA"/>
</dbReference>
<reference evidence="4 5" key="3">
    <citation type="submission" date="2017-03" db="EMBL/GenBank/DDBJ databases">
        <authorList>
            <person name="Regsiter A."/>
            <person name="William W."/>
        </authorList>
    </citation>
    <scope>NUCLEOTIDE SEQUENCE [LARGE SCALE GENOMIC DNA]</scope>
    <source>
        <strain evidence="4">PRJEB5721</strain>
    </source>
</reference>
<keyword evidence="2" id="KW-0812">Transmembrane</keyword>
<sequence length="159" mass="17322">MNRMRLFRRDRQTALGSLADGDELHARLTLALPATRHAEQPAAWLRQQQAPAIHRASMASRPFVRTPGRALQDGLHSAKELAITMNGGMISTLKPARHLVARASIALAAVVLGSLTTPSMAHIHEDLSPPNNRYEAHMPTHSHQSLGREKSAIAHSATD</sequence>
<dbReference type="EMBL" id="LT841305">
    <property type="protein sequence ID" value="SMH64578.1"/>
    <property type="molecule type" value="Genomic_DNA"/>
</dbReference>
<feature type="region of interest" description="Disordered" evidence="1">
    <location>
        <begin position="123"/>
        <end position="159"/>
    </location>
</feature>
<evidence type="ECO:0000313" key="5">
    <source>
        <dbReference type="Proteomes" id="UP000193925"/>
    </source>
</evidence>
<evidence type="ECO:0000313" key="3">
    <source>
        <dbReference type="EMBL" id="CDQ10547.1"/>
    </source>
</evidence>
<evidence type="ECO:0000256" key="1">
    <source>
        <dbReference type="SAM" id="MobiDB-lite"/>
    </source>
</evidence>
<reference evidence="3" key="1">
    <citation type="submission" date="2014-03" db="EMBL/GenBank/DDBJ databases">
        <authorList>
            <person name="Genoscope - CEA"/>
        </authorList>
    </citation>
    <scope>NUCLEOTIDE SEQUENCE [LARGE SCALE GENOMIC DNA]</scope>
    <source>
        <strain evidence="3">CF27</strain>
    </source>
</reference>
<evidence type="ECO:0000313" key="4">
    <source>
        <dbReference type="EMBL" id="SMH64578.1"/>
    </source>
</evidence>
<reference evidence="3" key="2">
    <citation type="submission" date="2014-07" db="EMBL/GenBank/DDBJ databases">
        <title>Initial genome analysis of the psychrotolerant acidophile Acidithiobacillus ferrivorans CF27: insights into iron and sulfur oxidation pathways and into biofilm formation.</title>
        <authorList>
            <person name="Talla E."/>
            <person name="Hedrich S."/>
            <person name="Mangenot S."/>
            <person name="Ji B."/>
            <person name="Johnson D.B."/>
            <person name="Barbe V."/>
            <person name="Bonnefoy V."/>
        </authorList>
    </citation>
    <scope>NUCLEOTIDE SEQUENCE [LARGE SCALE GENOMIC DNA]</scope>
    <source>
        <strain evidence="3">CF27</strain>
    </source>
</reference>
<dbReference type="AlphaFoldDB" id="A0A060UPM1"/>
<keyword evidence="5" id="KW-1185">Reference proteome</keyword>
<dbReference type="Proteomes" id="UP000193925">
    <property type="component" value="Chromosome AFERRI"/>
</dbReference>